<dbReference type="EC" id="5.3.2.-" evidence="4"/>
<feature type="active site" description="Proton acceptor; via imino nitrogen" evidence="3">
    <location>
        <position position="2"/>
    </location>
</feature>
<sequence>MPIVEIHMMEGRPVEVKARLVEEVTRAVADTLNVKPEQVRIILHEMDPHHYAIGGTLWADRG</sequence>
<dbReference type="HOGENOM" id="CLU_148073_5_2_0"/>
<accession>D1B6Z2</accession>
<evidence type="ECO:0000313" key="6">
    <source>
        <dbReference type="EMBL" id="ACZ19783.1"/>
    </source>
</evidence>
<dbReference type="NCBIfam" id="NF002571">
    <property type="entry name" value="PRK02220.1"/>
    <property type="match status" value="1"/>
</dbReference>
<gene>
    <name evidence="6" type="ordered locus">Taci_1562</name>
</gene>
<dbReference type="InterPro" id="IPR004370">
    <property type="entry name" value="4-OT-like_dom"/>
</dbReference>
<dbReference type="InterPro" id="IPR014347">
    <property type="entry name" value="Tautomerase/MIF_sf"/>
</dbReference>
<organism evidence="6 7">
    <name type="scientific">Thermanaerovibrio acidaminovorans (strain ATCC 49978 / DSM 6589 / Su883)</name>
    <name type="common">Selenomonas acidaminovorans</name>
    <dbReference type="NCBI Taxonomy" id="525903"/>
    <lineage>
        <taxon>Bacteria</taxon>
        <taxon>Thermotogati</taxon>
        <taxon>Synergistota</taxon>
        <taxon>Synergistia</taxon>
        <taxon>Synergistales</taxon>
        <taxon>Synergistaceae</taxon>
        <taxon>Thermanaerovibrio</taxon>
    </lineage>
</organism>
<evidence type="ECO:0000259" key="5">
    <source>
        <dbReference type="Pfam" id="PF01361"/>
    </source>
</evidence>
<evidence type="ECO:0000313" key="7">
    <source>
        <dbReference type="Proteomes" id="UP000002030"/>
    </source>
</evidence>
<dbReference type="KEGG" id="tai:Taci_1562"/>
<evidence type="ECO:0000256" key="3">
    <source>
        <dbReference type="PIRSR" id="PIRSR618191-1"/>
    </source>
</evidence>
<dbReference type="EMBL" id="CP001818">
    <property type="protein sequence ID" value="ACZ19783.1"/>
    <property type="molecule type" value="Genomic_DNA"/>
</dbReference>
<dbReference type="STRING" id="525903.Taci_1562"/>
<evidence type="ECO:0000256" key="4">
    <source>
        <dbReference type="RuleBase" id="RU362032"/>
    </source>
</evidence>
<feature type="domain" description="4-oxalocrotonate tautomerase-like" evidence="5">
    <location>
        <begin position="2"/>
        <end position="60"/>
    </location>
</feature>
<dbReference type="NCBIfam" id="TIGR00013">
    <property type="entry name" value="taut"/>
    <property type="match status" value="1"/>
</dbReference>
<dbReference type="PANTHER" id="PTHR35530:SF1">
    <property type="entry name" value="2-HYDROXYMUCONATE TAUTOMERASE"/>
    <property type="match status" value="1"/>
</dbReference>
<dbReference type="OrthoDB" id="5405937at2"/>
<reference evidence="6 7" key="1">
    <citation type="journal article" date="2009" name="Stand. Genomic Sci.">
        <title>Complete genome sequence of Thermanaerovibrio acidaminovorans type strain (Su883).</title>
        <authorList>
            <person name="Chovatia M."/>
            <person name="Sikorski J."/>
            <person name="Schroder M."/>
            <person name="Lapidus A."/>
            <person name="Nolan M."/>
            <person name="Tice H."/>
            <person name="Glavina Del Rio T."/>
            <person name="Copeland A."/>
            <person name="Cheng J.F."/>
            <person name="Lucas S."/>
            <person name="Chen F."/>
            <person name="Bruce D."/>
            <person name="Goodwin L."/>
            <person name="Pitluck S."/>
            <person name="Ivanova N."/>
            <person name="Mavromatis K."/>
            <person name="Ovchinnikova G."/>
            <person name="Pati A."/>
            <person name="Chen A."/>
            <person name="Palaniappan K."/>
            <person name="Land M."/>
            <person name="Hauser L."/>
            <person name="Chang Y.J."/>
            <person name="Jeffries C.D."/>
            <person name="Chain P."/>
            <person name="Saunders E."/>
            <person name="Detter J.C."/>
            <person name="Brettin T."/>
            <person name="Rohde M."/>
            <person name="Goker M."/>
            <person name="Spring S."/>
            <person name="Bristow J."/>
            <person name="Markowitz V."/>
            <person name="Hugenholtz P."/>
            <person name="Kyrpides N.C."/>
            <person name="Klenk H.P."/>
            <person name="Eisen J.A."/>
        </authorList>
    </citation>
    <scope>NUCLEOTIDE SEQUENCE [LARGE SCALE GENOMIC DNA]</scope>
    <source>
        <strain evidence="7">ATCC 49978 / DSM 6589 / Su883</strain>
    </source>
</reference>
<name>D1B6Z2_THEAS</name>
<keyword evidence="7" id="KW-1185">Reference proteome</keyword>
<protein>
    <recommendedName>
        <fullName evidence="4">Tautomerase</fullName>
        <ecNumber evidence="4">5.3.2.-</ecNumber>
    </recommendedName>
</protein>
<dbReference type="PANTHER" id="PTHR35530">
    <property type="entry name" value="TAUTOMERASE-RELATED"/>
    <property type="match status" value="1"/>
</dbReference>
<dbReference type="Gene3D" id="3.30.429.10">
    <property type="entry name" value="Macrophage Migration Inhibitory Factor"/>
    <property type="match status" value="1"/>
</dbReference>
<comment type="similarity">
    <text evidence="1 4">Belongs to the 4-oxalocrotonate tautomerase family.</text>
</comment>
<keyword evidence="2 4" id="KW-0413">Isomerase</keyword>
<proteinExistence type="inferred from homology"/>
<dbReference type="SUPFAM" id="SSF55331">
    <property type="entry name" value="Tautomerase/MIF"/>
    <property type="match status" value="1"/>
</dbReference>
<evidence type="ECO:0000256" key="2">
    <source>
        <dbReference type="ARBA" id="ARBA00023235"/>
    </source>
</evidence>
<dbReference type="eggNOG" id="COG1942">
    <property type="taxonomic scope" value="Bacteria"/>
</dbReference>
<evidence type="ECO:0000256" key="1">
    <source>
        <dbReference type="ARBA" id="ARBA00006723"/>
    </source>
</evidence>
<dbReference type="InterPro" id="IPR018191">
    <property type="entry name" value="4-OT"/>
</dbReference>
<dbReference type="RefSeq" id="WP_012870292.1">
    <property type="nucleotide sequence ID" value="NC_013522.1"/>
</dbReference>
<dbReference type="AlphaFoldDB" id="D1B6Z2"/>
<dbReference type="EnsemblBacteria" id="ACZ19783">
    <property type="protein sequence ID" value="ACZ19783"/>
    <property type="gene ID" value="Taci_1562"/>
</dbReference>
<dbReference type="Pfam" id="PF01361">
    <property type="entry name" value="Tautomerase"/>
    <property type="match status" value="1"/>
</dbReference>
<dbReference type="GO" id="GO:0016853">
    <property type="term" value="F:isomerase activity"/>
    <property type="evidence" value="ECO:0007669"/>
    <property type="project" value="UniProtKB-UniRule"/>
</dbReference>
<dbReference type="Proteomes" id="UP000002030">
    <property type="component" value="Chromosome"/>
</dbReference>